<comment type="caution">
    <text evidence="1">The sequence shown here is derived from an EMBL/GenBank/DDBJ whole genome shotgun (WGS) entry which is preliminary data.</text>
</comment>
<organism evidence="1 2">
    <name type="scientific">Massilia phyllostachyos</name>
    <dbReference type="NCBI Taxonomy" id="2898585"/>
    <lineage>
        <taxon>Bacteria</taxon>
        <taxon>Pseudomonadati</taxon>
        <taxon>Pseudomonadota</taxon>
        <taxon>Betaproteobacteria</taxon>
        <taxon>Burkholderiales</taxon>
        <taxon>Oxalobacteraceae</taxon>
        <taxon>Telluria group</taxon>
        <taxon>Massilia</taxon>
    </lineage>
</organism>
<sequence length="65" mass="7378">MGEWSEYFEDFPEENQANYVAGRFDPAGADAQRKAEQASALKLRKEQQQLDAEIAAIVQKHKPVK</sequence>
<protein>
    <submittedName>
        <fullName evidence="1">Uncharacterized protein</fullName>
    </submittedName>
</protein>
<evidence type="ECO:0000313" key="2">
    <source>
        <dbReference type="Proteomes" id="UP001179361"/>
    </source>
</evidence>
<keyword evidence="2" id="KW-1185">Reference proteome</keyword>
<dbReference type="EMBL" id="JAJNOC010000006">
    <property type="protein sequence ID" value="MCD2518206.1"/>
    <property type="molecule type" value="Genomic_DNA"/>
</dbReference>
<reference evidence="1" key="1">
    <citation type="submission" date="2021-11" db="EMBL/GenBank/DDBJ databases">
        <title>The complete genome of Massilia sp sp. G4R7.</title>
        <authorList>
            <person name="Liu L."/>
            <person name="Yue J."/>
            <person name="Yuan J."/>
            <person name="Yang F."/>
            <person name="Li L."/>
        </authorList>
    </citation>
    <scope>NUCLEOTIDE SEQUENCE</scope>
    <source>
        <strain evidence="1">G4R7</strain>
    </source>
</reference>
<accession>A0ABS8QB75</accession>
<dbReference type="RefSeq" id="WP_231059496.1">
    <property type="nucleotide sequence ID" value="NZ_JAJNOC010000006.1"/>
</dbReference>
<gene>
    <name evidence="1" type="ORF">LQ564_18000</name>
</gene>
<name>A0ABS8QB75_9BURK</name>
<dbReference type="Proteomes" id="UP001179361">
    <property type="component" value="Unassembled WGS sequence"/>
</dbReference>
<proteinExistence type="predicted"/>
<evidence type="ECO:0000313" key="1">
    <source>
        <dbReference type="EMBL" id="MCD2518206.1"/>
    </source>
</evidence>